<dbReference type="InterPro" id="IPR012334">
    <property type="entry name" value="Pectin_lyas_fold"/>
</dbReference>
<dbReference type="SUPFAM" id="SSF51126">
    <property type="entry name" value="Pectin lyase-like"/>
    <property type="match status" value="1"/>
</dbReference>
<evidence type="ECO:0000313" key="4">
    <source>
        <dbReference type="Proteomes" id="UP000279972"/>
    </source>
</evidence>
<dbReference type="InterPro" id="IPR011050">
    <property type="entry name" value="Pectin_lyase_fold/virulence"/>
</dbReference>
<dbReference type="KEGG" id="clac:EG342_09700"/>
<dbReference type="EMBL" id="PPEH01000003">
    <property type="protein sequence ID" value="PNW14166.1"/>
    <property type="molecule type" value="Genomic_DNA"/>
</dbReference>
<sequence>MSNYIITIKKKAAKKVMRNISLSDILPPGFQESVLTLEAQIIRDDAYSIIQSALLGGYVNLLWDKAVSLSNTLLIESNTNITAISGKGAVLKNSVNKPMMRNRTLRFSDNNSIIDRNIVIDGGIWNGNSAGQTVKGTSQFGFANLFSWYGVENLTLKNHKMYTPKVYAQHAINVVNGHISDFVVDVGTNPAINMDGVHWDGWCKNCSIKDGNIRSYDDGIGINADDLLNVSTSEAKGFFPVSANGPVENIVIENIVFNDSLFGIRLLSGQSKISNIIIKNISGITKNYSIIVDNYWQNPNGLDKPGKGNIENITVESVTTTVPSSSVAFPINRAKIVLSCSIKDLTMTGVTPTGTNLPILEKLSQSSDGQYTYSYDNVKLNGNPV</sequence>
<name>A0A3G6REM3_CHRLC</name>
<dbReference type="EMBL" id="CP033924">
    <property type="protein sequence ID" value="AZA82157.1"/>
    <property type="molecule type" value="Genomic_DNA"/>
</dbReference>
<evidence type="ECO:0000313" key="3">
    <source>
        <dbReference type="Proteomes" id="UP000236262"/>
    </source>
</evidence>
<reference evidence="1 4" key="2">
    <citation type="submission" date="2018-11" db="EMBL/GenBank/DDBJ databases">
        <title>Proposal to divide the Flavobacteriaceae and reorganize its genera based on Amino Acid Identity values calculated from whole genome sequences.</title>
        <authorList>
            <person name="Nicholson A.C."/>
            <person name="Gulvik C.A."/>
            <person name="Whitney A.M."/>
            <person name="Humrighouse B.W."/>
            <person name="Bell M."/>
            <person name="Holmes B."/>
            <person name="Steigerwalt A.G."/>
            <person name="Villarma A."/>
            <person name="Sheth M."/>
            <person name="Batra D."/>
            <person name="Pryor J."/>
            <person name="Bernardet J.-F."/>
            <person name="Hugo C."/>
            <person name="Kampfer P."/>
            <person name="Newman J."/>
            <person name="McQuiston J.R."/>
        </authorList>
    </citation>
    <scope>NUCLEOTIDE SEQUENCE [LARGE SCALE GENOMIC DNA]</scope>
    <source>
        <strain evidence="1 4">KC_1864</strain>
    </source>
</reference>
<dbReference type="Proteomes" id="UP000236262">
    <property type="component" value="Unassembled WGS sequence"/>
</dbReference>
<evidence type="ECO:0000313" key="1">
    <source>
        <dbReference type="EMBL" id="AZA82157.1"/>
    </source>
</evidence>
<dbReference type="OrthoDB" id="1274902at2"/>
<protein>
    <submittedName>
        <fullName evidence="2">Uncharacterized protein</fullName>
    </submittedName>
</protein>
<dbReference type="Proteomes" id="UP000279972">
    <property type="component" value="Chromosome"/>
</dbReference>
<dbReference type="AlphaFoldDB" id="A0A3G6REM3"/>
<dbReference type="Gene3D" id="2.160.20.10">
    <property type="entry name" value="Single-stranded right-handed beta-helix, Pectin lyase-like"/>
    <property type="match status" value="1"/>
</dbReference>
<proteinExistence type="predicted"/>
<gene>
    <name evidence="2" type="ORF">C1637_09995</name>
    <name evidence="1" type="ORF">EG342_09700</name>
</gene>
<organism evidence="2 3">
    <name type="scientific">Chryseobacterium lactis</name>
    <dbReference type="NCBI Taxonomy" id="1241981"/>
    <lineage>
        <taxon>Bacteria</taxon>
        <taxon>Pseudomonadati</taxon>
        <taxon>Bacteroidota</taxon>
        <taxon>Flavobacteriia</taxon>
        <taxon>Flavobacteriales</taxon>
        <taxon>Weeksellaceae</taxon>
        <taxon>Chryseobacterium group</taxon>
        <taxon>Chryseobacterium</taxon>
    </lineage>
</organism>
<evidence type="ECO:0000313" key="2">
    <source>
        <dbReference type="EMBL" id="PNW14166.1"/>
    </source>
</evidence>
<reference evidence="2 3" key="1">
    <citation type="submission" date="2018-01" db="EMBL/GenBank/DDBJ databases">
        <title>Draft genome sequences of Chryseobacterium lactis NCTC11390, Chryseobacterium oncorhynchi 701B-08, and Chryseobacterium viscerum 687B-08.</title>
        <authorList>
            <person name="Jeong J.-J."/>
            <person name="Lee Y.J."/>
            <person name="Park B."/>
            <person name="Choi I.-G."/>
            <person name="Kim K.D."/>
        </authorList>
    </citation>
    <scope>NUCLEOTIDE SEQUENCE [LARGE SCALE GENOMIC DNA]</scope>
    <source>
        <strain evidence="2 3">NCTC11390</strain>
    </source>
</reference>
<accession>A0A3G6REM3</accession>
<keyword evidence="4" id="KW-1185">Reference proteome</keyword>
<dbReference type="RefSeq" id="WP_103291532.1">
    <property type="nucleotide sequence ID" value="NZ_CP033924.1"/>
</dbReference>